<feature type="transmembrane region" description="Helical" evidence="3">
    <location>
        <begin position="795"/>
        <end position="813"/>
    </location>
</feature>
<gene>
    <name evidence="5" type="ORF">CRYO30217_01805</name>
</gene>
<dbReference type="Gene3D" id="3.60.40.10">
    <property type="entry name" value="PPM-type phosphatase domain"/>
    <property type="match status" value="1"/>
</dbReference>
<keyword evidence="1" id="KW-0597">Phosphoprotein</keyword>
<sequence length="1115" mass="126414">MNSSTLHILLVLFIALLFSPLKKYSQKWDEQFIPTAIEEGMADLTITSILQDQYGYMWFGTKNGLHKYDGYSFQIYNSDPSDPNTLSDNAIMCLAETSDGKIWVGTESHGLNLLDPITGKVKRFYATPDAASGLSSNQIYALTIDSKERLWIGTYDKGFCVYQNGAFEQFLPDINDPAKIGAGTIWNFLEATNGDMWISTWGSGVSKYNYDTKDFEHFRHDPNDPKSISDNLAGPTIQDHNGNLWITTWRNGLEHFDMKTKEFTHYTKDGPVGRRVSFNVLWPVIEDKEGNIWVGTYEAGLDRLNPETGELENFQYDPAFPRKFLHNNIWSLYIDRNDVLWIGTEGGGVMRYGGIKKKFTTIRPIIDESIPATNELVKSITTSDHYVWIGTWYHGLLRYDLTNDSIKSYYRYDREELGETGANQIRSLLKAHDGNIWVGSNRQGVFILNPTTGEVVDFKHLFDDKFTLSHNNVRALAQDLNGDIWVGTTHGLNRFNKKDSTFTRFLEVNSGLTNEQVNALSSSLNNVLWIGTNNGLQYYDLQTDELIQVSAPGDLTSNAVNDLVESSNGLVWIGTKSGLNKYDPETGKFSQYAIKNQKALNNINSIEEDPNGNLWLSSNFGLLKFDPTNESFSLFDQNEGVQVLNYAPGASCVTTTGVLFFGGIGGVTGLNPQHIEVNKNPPEMLITGIVVNGVDITEDKHPSEINTLVVPYTDNSIKIHFTGFSYVDPDKTRYAYIMEGADSDWNYVGSNRTAFYSNLPPGKYVFKVKAVNEDGLWSDEVTLSITIPTPYWQKWWFYLICFLVFAGLIWVIVKWRLRKLEKEKERLELIVDERTKEVVEQKEIIEEKNKEMMDSINYAKGIQDALLPKKEYITKNIPNSFVLFKPKDIVSGDFYWMEKHEDTIFCAVADCTGHGVPGAFVSMVGANGLHRTVREYGLRMPNKILDKLAVLVERTFKERKDGMDLALCAINLKNSEVYYSGANNPLYILREGTAALLANGEPVEPNKEQGDTKLYEIKATRQPVGKFDHRKPFELTRCELLPGDKLYMFTDGYADQFGGPKGKKFKYSTFKKMLMQIFDENMAQQQTIISQRFEDWKGDVEQIDDVCVIGLAVKE</sequence>
<dbReference type="InterPro" id="IPR001932">
    <property type="entry name" value="PPM-type_phosphatase-like_dom"/>
</dbReference>
<dbReference type="SMART" id="SM00331">
    <property type="entry name" value="PP2C_SIG"/>
    <property type="match status" value="1"/>
</dbReference>
<evidence type="ECO:0000313" key="6">
    <source>
        <dbReference type="Proteomes" id="UP000683507"/>
    </source>
</evidence>
<dbReference type="InterPro" id="IPR011110">
    <property type="entry name" value="Reg_prop"/>
</dbReference>
<dbReference type="RefSeq" id="WP_258541995.1">
    <property type="nucleotide sequence ID" value="NZ_OU015584.1"/>
</dbReference>
<dbReference type="GO" id="GO:0000155">
    <property type="term" value="F:phosphorelay sensor kinase activity"/>
    <property type="evidence" value="ECO:0007669"/>
    <property type="project" value="TreeGrafter"/>
</dbReference>
<dbReference type="Proteomes" id="UP000683507">
    <property type="component" value="Chromosome"/>
</dbReference>
<name>A0A916JMM8_9FLAO</name>
<dbReference type="SUPFAM" id="SSF63829">
    <property type="entry name" value="Calcium-dependent phosphotriesterase"/>
    <property type="match status" value="1"/>
</dbReference>
<dbReference type="PANTHER" id="PTHR43547">
    <property type="entry name" value="TWO-COMPONENT HISTIDINE KINASE"/>
    <property type="match status" value="1"/>
</dbReference>
<dbReference type="InterPro" id="IPR036457">
    <property type="entry name" value="PPM-type-like_dom_sf"/>
</dbReference>
<dbReference type="EMBL" id="OU015584">
    <property type="protein sequence ID" value="CAG5082089.1"/>
    <property type="molecule type" value="Genomic_DNA"/>
</dbReference>
<proteinExistence type="predicted"/>
<feature type="coiled-coil region" evidence="2">
    <location>
        <begin position="817"/>
        <end position="851"/>
    </location>
</feature>
<evidence type="ECO:0000256" key="3">
    <source>
        <dbReference type="SAM" id="Phobius"/>
    </source>
</evidence>
<evidence type="ECO:0000313" key="5">
    <source>
        <dbReference type="EMBL" id="CAG5082089.1"/>
    </source>
</evidence>
<evidence type="ECO:0000256" key="2">
    <source>
        <dbReference type="SAM" id="Coils"/>
    </source>
</evidence>
<dbReference type="Pfam" id="PF07494">
    <property type="entry name" value="Reg_prop"/>
    <property type="match status" value="8"/>
</dbReference>
<feature type="domain" description="PPM-type phosphatase" evidence="4">
    <location>
        <begin position="875"/>
        <end position="1113"/>
    </location>
</feature>
<dbReference type="Pfam" id="PF07495">
    <property type="entry name" value="Y_Y_Y"/>
    <property type="match status" value="1"/>
</dbReference>
<keyword evidence="2" id="KW-0175">Coiled coil</keyword>
<dbReference type="InterPro" id="IPR015943">
    <property type="entry name" value="WD40/YVTN_repeat-like_dom_sf"/>
</dbReference>
<dbReference type="Gene3D" id="2.130.10.10">
    <property type="entry name" value="YVTN repeat-like/Quinoprotein amine dehydrogenase"/>
    <property type="match status" value="3"/>
</dbReference>
<keyword evidence="6" id="KW-1185">Reference proteome</keyword>
<evidence type="ECO:0000259" key="4">
    <source>
        <dbReference type="SMART" id="SM00331"/>
    </source>
</evidence>
<dbReference type="PANTHER" id="PTHR43547:SF2">
    <property type="entry name" value="HYBRID SIGNAL TRANSDUCTION HISTIDINE KINASE C"/>
    <property type="match status" value="1"/>
</dbReference>
<reference evidence="5" key="1">
    <citation type="submission" date="2021-04" db="EMBL/GenBank/DDBJ databases">
        <authorList>
            <person name="Rodrigo-Torres L."/>
            <person name="Arahal R. D."/>
            <person name="Lucena T."/>
        </authorList>
    </citation>
    <scope>NUCLEOTIDE SEQUENCE</scope>
    <source>
        <strain evidence="5">AS29M-1</strain>
    </source>
</reference>
<keyword evidence="3" id="KW-1133">Transmembrane helix</keyword>
<dbReference type="Gene3D" id="2.60.40.10">
    <property type="entry name" value="Immunoglobulins"/>
    <property type="match status" value="1"/>
</dbReference>
<evidence type="ECO:0000256" key="1">
    <source>
        <dbReference type="ARBA" id="ARBA00022553"/>
    </source>
</evidence>
<dbReference type="Pfam" id="PF07228">
    <property type="entry name" value="SpoIIE"/>
    <property type="match status" value="1"/>
</dbReference>
<dbReference type="InterPro" id="IPR011047">
    <property type="entry name" value="Quinoprotein_ADH-like_sf"/>
</dbReference>
<dbReference type="AlphaFoldDB" id="A0A916JMM8"/>
<protein>
    <recommendedName>
        <fullName evidence="4">PPM-type phosphatase domain-containing protein</fullName>
    </recommendedName>
</protein>
<keyword evidence="3" id="KW-0812">Transmembrane</keyword>
<dbReference type="InterPro" id="IPR011123">
    <property type="entry name" value="Y_Y_Y"/>
</dbReference>
<organism evidence="5 6">
    <name type="scientific">Parvicella tangerina</name>
    <dbReference type="NCBI Taxonomy" id="2829795"/>
    <lineage>
        <taxon>Bacteria</taxon>
        <taxon>Pseudomonadati</taxon>
        <taxon>Bacteroidota</taxon>
        <taxon>Flavobacteriia</taxon>
        <taxon>Flavobacteriales</taxon>
        <taxon>Parvicellaceae</taxon>
        <taxon>Parvicella</taxon>
    </lineage>
</organism>
<dbReference type="SUPFAM" id="SSF50998">
    <property type="entry name" value="Quinoprotein alcohol dehydrogenase-like"/>
    <property type="match status" value="1"/>
</dbReference>
<keyword evidence="3" id="KW-0472">Membrane</keyword>
<dbReference type="KEGG" id="ptan:CRYO30217_01805"/>
<accession>A0A916JMM8</accession>
<dbReference type="InterPro" id="IPR013783">
    <property type="entry name" value="Ig-like_fold"/>
</dbReference>